<dbReference type="InterPro" id="IPR050312">
    <property type="entry name" value="IolE/XylAMocC-like"/>
</dbReference>
<dbReference type="RefSeq" id="WP_168189329.1">
    <property type="nucleotide sequence ID" value="NZ_CP019082.1"/>
</dbReference>
<dbReference type="PANTHER" id="PTHR12110">
    <property type="entry name" value="HYDROXYPYRUVATE ISOMERASE"/>
    <property type="match status" value="1"/>
</dbReference>
<protein>
    <submittedName>
        <fullName evidence="2">Inosose isomerase</fullName>
        <ecNumber evidence="2">5.3.99.11</ecNumber>
    </submittedName>
</protein>
<dbReference type="AlphaFoldDB" id="A0A1U7CM31"/>
<dbReference type="Proteomes" id="UP000186309">
    <property type="component" value="Chromosome"/>
</dbReference>
<reference evidence="3" key="1">
    <citation type="submission" date="2016-12" db="EMBL/GenBank/DDBJ databases">
        <title>Comparative genomics of four Isosphaeraceae planctomycetes: a common pool of plasmids and glycoside hydrolase genes.</title>
        <authorList>
            <person name="Ivanova A."/>
        </authorList>
    </citation>
    <scope>NUCLEOTIDE SEQUENCE [LARGE SCALE GENOMIC DNA]</scope>
    <source>
        <strain evidence="3">PX4</strain>
    </source>
</reference>
<dbReference type="Pfam" id="PF01261">
    <property type="entry name" value="AP_endonuc_2"/>
    <property type="match status" value="1"/>
</dbReference>
<dbReference type="GO" id="GO:0016853">
    <property type="term" value="F:isomerase activity"/>
    <property type="evidence" value="ECO:0007669"/>
    <property type="project" value="UniProtKB-KW"/>
</dbReference>
<dbReference type="PANTHER" id="PTHR12110:SF21">
    <property type="entry name" value="XYLOSE ISOMERASE-LIKE TIM BARREL DOMAIN-CONTAINING PROTEIN"/>
    <property type="match status" value="1"/>
</dbReference>
<dbReference type="STRING" id="1387353.BSF38_01457"/>
<organism evidence="2 3">
    <name type="scientific">Paludisphaera borealis</name>
    <dbReference type="NCBI Taxonomy" id="1387353"/>
    <lineage>
        <taxon>Bacteria</taxon>
        <taxon>Pseudomonadati</taxon>
        <taxon>Planctomycetota</taxon>
        <taxon>Planctomycetia</taxon>
        <taxon>Isosphaerales</taxon>
        <taxon>Isosphaeraceae</taxon>
        <taxon>Paludisphaera</taxon>
    </lineage>
</organism>
<dbReference type="EC" id="5.3.99.11" evidence="2"/>
<dbReference type="EMBL" id="CP019082">
    <property type="protein sequence ID" value="APW59995.1"/>
    <property type="molecule type" value="Genomic_DNA"/>
</dbReference>
<evidence type="ECO:0000313" key="2">
    <source>
        <dbReference type="EMBL" id="APW59995.1"/>
    </source>
</evidence>
<keyword evidence="2" id="KW-0413">Isomerase</keyword>
<dbReference type="InterPro" id="IPR036237">
    <property type="entry name" value="Xyl_isomerase-like_sf"/>
</dbReference>
<accession>A0A1U7CM31</accession>
<feature type="domain" description="Xylose isomerase-like TIM barrel" evidence="1">
    <location>
        <begin position="21"/>
        <end position="283"/>
    </location>
</feature>
<dbReference type="InterPro" id="IPR013022">
    <property type="entry name" value="Xyl_isomerase-like_TIM-brl"/>
</dbReference>
<sequence>MYACWSARAVGLDLPAEATIEVAAKAGFEGVDFMVRDLVEAGANVDGLRSRMDDLNLRGGAWVLPMNWKNDHEAFESDLKRLPIYAAAAERLGLARTGTWVRFETDPVADLDRISRADRERLADEATAWQLDRLGRIARILDDHGSRLGLEFIGSQAAPTGRGVRLVGTYTELRQRFGRLAAEHPNVGVLVDAFHIFAAGETVDDALTGGVESVVWVHLADPTKLDRASLRDEERTLPGESGTGLSESLLETLATWGYDGPVTVEPLGRCSLLERLDPLETALKTRKSLRRIWPGSDHGPART</sequence>
<evidence type="ECO:0000313" key="3">
    <source>
        <dbReference type="Proteomes" id="UP000186309"/>
    </source>
</evidence>
<dbReference type="Gene3D" id="3.20.20.150">
    <property type="entry name" value="Divalent-metal-dependent TIM barrel enzymes"/>
    <property type="match status" value="1"/>
</dbReference>
<keyword evidence="3" id="KW-1185">Reference proteome</keyword>
<name>A0A1U7CM31_9BACT</name>
<evidence type="ECO:0000259" key="1">
    <source>
        <dbReference type="Pfam" id="PF01261"/>
    </source>
</evidence>
<dbReference type="KEGG" id="pbor:BSF38_01457"/>
<gene>
    <name evidence="2" type="primary">iolI_1</name>
    <name evidence="2" type="ORF">BSF38_01457</name>
</gene>
<proteinExistence type="predicted"/>
<dbReference type="SUPFAM" id="SSF51658">
    <property type="entry name" value="Xylose isomerase-like"/>
    <property type="match status" value="1"/>
</dbReference>